<dbReference type="EMBL" id="MU266354">
    <property type="protein sequence ID" value="KAH7928340.1"/>
    <property type="molecule type" value="Genomic_DNA"/>
</dbReference>
<organism evidence="1 2">
    <name type="scientific">Leucogyrophana mollusca</name>
    <dbReference type="NCBI Taxonomy" id="85980"/>
    <lineage>
        <taxon>Eukaryota</taxon>
        <taxon>Fungi</taxon>
        <taxon>Dikarya</taxon>
        <taxon>Basidiomycota</taxon>
        <taxon>Agaricomycotina</taxon>
        <taxon>Agaricomycetes</taxon>
        <taxon>Agaricomycetidae</taxon>
        <taxon>Boletales</taxon>
        <taxon>Boletales incertae sedis</taxon>
        <taxon>Leucogyrophana</taxon>
    </lineage>
</organism>
<comment type="caution">
    <text evidence="1">The sequence shown here is derived from an EMBL/GenBank/DDBJ whole genome shotgun (WGS) entry which is preliminary data.</text>
</comment>
<dbReference type="Proteomes" id="UP000790709">
    <property type="component" value="Unassembled WGS sequence"/>
</dbReference>
<reference evidence="1" key="1">
    <citation type="journal article" date="2021" name="New Phytol.">
        <title>Evolutionary innovations through gain and loss of genes in the ectomycorrhizal Boletales.</title>
        <authorList>
            <person name="Wu G."/>
            <person name="Miyauchi S."/>
            <person name="Morin E."/>
            <person name="Kuo A."/>
            <person name="Drula E."/>
            <person name="Varga T."/>
            <person name="Kohler A."/>
            <person name="Feng B."/>
            <person name="Cao Y."/>
            <person name="Lipzen A."/>
            <person name="Daum C."/>
            <person name="Hundley H."/>
            <person name="Pangilinan J."/>
            <person name="Johnson J."/>
            <person name="Barry K."/>
            <person name="LaButti K."/>
            <person name="Ng V."/>
            <person name="Ahrendt S."/>
            <person name="Min B."/>
            <person name="Choi I.G."/>
            <person name="Park H."/>
            <person name="Plett J.M."/>
            <person name="Magnuson J."/>
            <person name="Spatafora J.W."/>
            <person name="Nagy L.G."/>
            <person name="Henrissat B."/>
            <person name="Grigoriev I.V."/>
            <person name="Yang Z.L."/>
            <person name="Xu J."/>
            <person name="Martin F.M."/>
        </authorList>
    </citation>
    <scope>NUCLEOTIDE SEQUENCE</scope>
    <source>
        <strain evidence="1">KUC20120723A-06</strain>
    </source>
</reference>
<sequence length="188" mass="21031">MLRGFHGLMALNLSETRGRANEVVPIPRLAAQLPGSAIRFGSYHHPNPQGGKPIFVSPEYRLSGHNVTFAFATNQSGFWLDTLLTGTCCSRLWTVVAGQRRSPREHFPGRRKETVPAWDILFRPSQHYTRSTPPTPVGSQAKGSKEGRRFFSAVSSYFSLPIHRATCSYSILGPDPSNLRVLYGRYER</sequence>
<evidence type="ECO:0000313" key="2">
    <source>
        <dbReference type="Proteomes" id="UP000790709"/>
    </source>
</evidence>
<proteinExistence type="predicted"/>
<accession>A0ACB8BT53</accession>
<evidence type="ECO:0000313" key="1">
    <source>
        <dbReference type="EMBL" id="KAH7928340.1"/>
    </source>
</evidence>
<name>A0ACB8BT53_9AGAM</name>
<protein>
    <submittedName>
        <fullName evidence="1">Uncharacterized protein</fullName>
    </submittedName>
</protein>
<gene>
    <name evidence="1" type="ORF">BV22DRAFT_213181</name>
</gene>
<keyword evidence="2" id="KW-1185">Reference proteome</keyword>